<sequence length="160" mass="17781">MAGYGNSGSIPSVLEQMDYFMKEESRPQTEEERIRDQALWNDYRSTRPHLASTPSAEAGRVIVNNRVAIVKDILKRASTLDSAGIPLDEKGLDKTMRALSSILIYGTRTDGQYNELEVVSKEAWDVNGVVALAKFLDERMCVPRDMGAMSADAIKRLSVL</sequence>
<organism evidence="1 2">
    <name type="scientific">Discostella pseudostelligera</name>
    <dbReference type="NCBI Taxonomy" id="259834"/>
    <lineage>
        <taxon>Eukaryota</taxon>
        <taxon>Sar</taxon>
        <taxon>Stramenopiles</taxon>
        <taxon>Ochrophyta</taxon>
        <taxon>Bacillariophyta</taxon>
        <taxon>Coscinodiscophyceae</taxon>
        <taxon>Thalassiosirophycidae</taxon>
        <taxon>Stephanodiscales</taxon>
        <taxon>Stephanodiscaceae</taxon>
        <taxon>Discostella</taxon>
    </lineage>
</organism>
<gene>
    <name evidence="1" type="ORF">ACHAWU_010088</name>
</gene>
<evidence type="ECO:0000313" key="1">
    <source>
        <dbReference type="EMBL" id="KAL3758795.1"/>
    </source>
</evidence>
<comment type="caution">
    <text evidence="1">The sequence shown here is derived from an EMBL/GenBank/DDBJ whole genome shotgun (WGS) entry which is preliminary data.</text>
</comment>
<dbReference type="Proteomes" id="UP001530293">
    <property type="component" value="Unassembled WGS sequence"/>
</dbReference>
<accession>A0ABD3M423</accession>
<proteinExistence type="predicted"/>
<dbReference type="AlphaFoldDB" id="A0ABD3M423"/>
<evidence type="ECO:0000313" key="2">
    <source>
        <dbReference type="Proteomes" id="UP001530293"/>
    </source>
</evidence>
<name>A0ABD3M423_9STRA</name>
<keyword evidence="2" id="KW-1185">Reference proteome</keyword>
<dbReference type="EMBL" id="JALLBG020000222">
    <property type="protein sequence ID" value="KAL3758795.1"/>
    <property type="molecule type" value="Genomic_DNA"/>
</dbReference>
<protein>
    <submittedName>
        <fullName evidence="1">Uncharacterized protein</fullName>
    </submittedName>
</protein>
<reference evidence="1 2" key="1">
    <citation type="submission" date="2024-10" db="EMBL/GenBank/DDBJ databases">
        <title>Updated reference genomes for cyclostephanoid diatoms.</title>
        <authorList>
            <person name="Roberts W.R."/>
            <person name="Alverson A.J."/>
        </authorList>
    </citation>
    <scope>NUCLEOTIDE SEQUENCE [LARGE SCALE GENOMIC DNA]</scope>
    <source>
        <strain evidence="1 2">AJA232-27</strain>
    </source>
</reference>